<gene>
    <name evidence="1" type="ORF">WAZ07_11865</name>
</gene>
<protein>
    <recommendedName>
        <fullName evidence="3">DUF4145 domain-containing protein</fullName>
    </recommendedName>
</protein>
<evidence type="ECO:0008006" key="3">
    <source>
        <dbReference type="Google" id="ProtNLM"/>
    </source>
</evidence>
<dbReference type="EMBL" id="JBAWSX010000006">
    <property type="protein sequence ID" value="MEI4802011.1"/>
    <property type="molecule type" value="Genomic_DNA"/>
</dbReference>
<evidence type="ECO:0000313" key="1">
    <source>
        <dbReference type="EMBL" id="MEI4802011.1"/>
    </source>
</evidence>
<keyword evidence="2" id="KW-1185">Reference proteome</keyword>
<organism evidence="1 2">
    <name type="scientific">Bacillus bruguierae</name>
    <dbReference type="NCBI Taxonomy" id="3127667"/>
    <lineage>
        <taxon>Bacteria</taxon>
        <taxon>Bacillati</taxon>
        <taxon>Bacillota</taxon>
        <taxon>Bacilli</taxon>
        <taxon>Bacillales</taxon>
        <taxon>Bacillaceae</taxon>
        <taxon>Bacillus</taxon>
    </lineage>
</organism>
<dbReference type="RefSeq" id="WP_336472626.1">
    <property type="nucleotide sequence ID" value="NZ_JBAWSX010000006.1"/>
</dbReference>
<sequence length="238" mass="27620">MKKNIDKVDKSNKNITIQYGDSYYNCELDTHIRKCPKCKHAIVPEELNNTIFRDKNTGSLKLSFTYLCSNCFDTFICQYMFVYGINKGHINPATLQYIEPKGLTEEIFSDIIEDISPEFIDFYNQSLNAEQMNLKAISGPGYRKSLEFLIKDFAIKNYPEKKDIIEKTPLARCIDDYIDNQTIKDVAKAAAWLGNDQTHYKQKHNDKNLEGLKLFIKLTISWIELNENTKIAKQFISQ</sequence>
<dbReference type="Proteomes" id="UP001372526">
    <property type="component" value="Unassembled WGS sequence"/>
</dbReference>
<accession>A0ABU8FJB6</accession>
<reference evidence="1 2" key="1">
    <citation type="submission" date="2024-01" db="EMBL/GenBank/DDBJ databases">
        <title>Seven novel Bacillus-like species.</title>
        <authorList>
            <person name="Liu G."/>
        </authorList>
    </citation>
    <scope>NUCLEOTIDE SEQUENCE [LARGE SCALE GENOMIC DNA]</scope>
    <source>
        <strain evidence="1 2">FJAT-51639</strain>
    </source>
</reference>
<name>A0ABU8FJB6_9BACI</name>
<proteinExistence type="predicted"/>
<comment type="caution">
    <text evidence="1">The sequence shown here is derived from an EMBL/GenBank/DDBJ whole genome shotgun (WGS) entry which is preliminary data.</text>
</comment>
<evidence type="ECO:0000313" key="2">
    <source>
        <dbReference type="Proteomes" id="UP001372526"/>
    </source>
</evidence>